<accession>A0A9Q3ILG8</accession>
<reference evidence="2" key="1">
    <citation type="submission" date="2021-03" db="EMBL/GenBank/DDBJ databases">
        <title>Draft genome sequence of rust myrtle Austropuccinia psidii MF-1, a brazilian biotype.</title>
        <authorList>
            <person name="Quecine M.C."/>
            <person name="Pachon D.M.R."/>
            <person name="Bonatelli M.L."/>
            <person name="Correr F.H."/>
            <person name="Franceschini L.M."/>
            <person name="Leite T.F."/>
            <person name="Margarido G.R.A."/>
            <person name="Almeida C.A."/>
            <person name="Ferrarezi J.A."/>
            <person name="Labate C.A."/>
        </authorList>
    </citation>
    <scope>NUCLEOTIDE SEQUENCE</scope>
    <source>
        <strain evidence="2">MF-1</strain>
    </source>
</reference>
<proteinExistence type="predicted"/>
<dbReference type="Pfam" id="PF24626">
    <property type="entry name" value="SH3_Tf2-1"/>
    <property type="match status" value="1"/>
</dbReference>
<name>A0A9Q3ILG8_9BASI</name>
<dbReference type="Proteomes" id="UP000765509">
    <property type="component" value="Unassembled WGS sequence"/>
</dbReference>
<dbReference type="AlphaFoldDB" id="A0A9Q3ILG8"/>
<evidence type="ECO:0000313" key="2">
    <source>
        <dbReference type="EMBL" id="MBW0545427.1"/>
    </source>
</evidence>
<protein>
    <recommendedName>
        <fullName evidence="1">Tf2-1-like SH3-like domain-containing protein</fullName>
    </recommendedName>
</protein>
<organism evidence="2 3">
    <name type="scientific">Austropuccinia psidii MF-1</name>
    <dbReference type="NCBI Taxonomy" id="1389203"/>
    <lineage>
        <taxon>Eukaryota</taxon>
        <taxon>Fungi</taxon>
        <taxon>Dikarya</taxon>
        <taxon>Basidiomycota</taxon>
        <taxon>Pucciniomycotina</taxon>
        <taxon>Pucciniomycetes</taxon>
        <taxon>Pucciniales</taxon>
        <taxon>Sphaerophragmiaceae</taxon>
        <taxon>Austropuccinia</taxon>
    </lineage>
</organism>
<evidence type="ECO:0000259" key="1">
    <source>
        <dbReference type="Pfam" id="PF24626"/>
    </source>
</evidence>
<dbReference type="OrthoDB" id="3227343at2759"/>
<keyword evidence="3" id="KW-1185">Reference proteome</keyword>
<gene>
    <name evidence="2" type="ORF">O181_085142</name>
</gene>
<feature type="domain" description="Tf2-1-like SH3-like" evidence="1">
    <location>
        <begin position="75"/>
        <end position="124"/>
    </location>
</feature>
<comment type="caution">
    <text evidence="2">The sequence shown here is derived from an EMBL/GenBank/DDBJ whole genome shotgun (WGS) entry which is preliminary data.</text>
</comment>
<sequence length="176" mass="20829">MWNPLLPMDHLKKNVMIIHPTAKEFNYMWKRACDTDAKFIAEANKYQKQRYDKIHMEPDFKERDQMLVSTLNFNNLKRPKKMRDSYIGPFTIIKTIGRNAVGFKFTESFSGNKLVFQVSFVKPYFQTGGDKLPFRNKTHTPQDIVEVQDSPDPVKKIIKARKIRLNGKEERQYLVR</sequence>
<dbReference type="EMBL" id="AVOT02050337">
    <property type="protein sequence ID" value="MBW0545427.1"/>
    <property type="molecule type" value="Genomic_DNA"/>
</dbReference>
<evidence type="ECO:0000313" key="3">
    <source>
        <dbReference type="Proteomes" id="UP000765509"/>
    </source>
</evidence>
<dbReference type="InterPro" id="IPR056924">
    <property type="entry name" value="SH3_Tf2-1"/>
</dbReference>